<sequence length="505" mass="55252">MQPDRHPTLDSRSAHPVPSKPIPPPLSLLPPSTNQNHSSELEDNMTARCSQFPPDLLDARPSLDLVSASFPSYLTNVNTDPSPWPDNASSSSSLAGQSFRLDSPRSSTTADLSSSSSSAAASISNPPFIPPVSNPESLSKFDASSPPPPPDSGFFSSLGHAPSYDSAYHHAFPHQDYQHHHHVPLQPRHSLPLQYSGPPPTAFTPSTGSPPLLPPHVFTPDPGSRRHTVSAFLPPSALEIGLLGRHDLEDTILKEEKRRRNKESSQRFRDRTRERQREKQERLEYLERRIKDLEIQLKQARASGGQPSGNVELSQPPPMGRLVGENETALSAMQRLQRENESLRAALKTAEQEVGCHTYPLPGSEMLMVLAPVQIHRLRPGPSMTQLPTAHSAFSVGQVFSSLPQLSPPASGTWSEASSSPSAHEREQPTYFTTCTRTSSPASDSCPPPPPHAHQQHQSRWEPQEPGSSGSTGLVNWPLEPQQHHPMSPAQQAQAQQVDQFNSTL</sequence>
<gene>
    <name evidence="8" type="ORF">CROQUDRAFT_92328</name>
</gene>
<feature type="region of interest" description="Disordered" evidence="6">
    <location>
        <begin position="81"/>
        <end position="158"/>
    </location>
</feature>
<feature type="region of interest" description="Disordered" evidence="6">
    <location>
        <begin position="256"/>
        <end position="280"/>
    </location>
</feature>
<dbReference type="EMBL" id="MU167257">
    <property type="protein sequence ID" value="KAG0146675.1"/>
    <property type="molecule type" value="Genomic_DNA"/>
</dbReference>
<reference evidence="8" key="1">
    <citation type="submission" date="2013-11" db="EMBL/GenBank/DDBJ databases">
        <title>Genome sequence of the fusiform rust pathogen reveals effectors for host alternation and coevolution with pine.</title>
        <authorList>
            <consortium name="DOE Joint Genome Institute"/>
            <person name="Smith K."/>
            <person name="Pendleton A."/>
            <person name="Kubisiak T."/>
            <person name="Anderson C."/>
            <person name="Salamov A."/>
            <person name="Aerts A."/>
            <person name="Riley R."/>
            <person name="Clum A."/>
            <person name="Lindquist E."/>
            <person name="Ence D."/>
            <person name="Campbell M."/>
            <person name="Kronenberg Z."/>
            <person name="Feau N."/>
            <person name="Dhillon B."/>
            <person name="Hamelin R."/>
            <person name="Burleigh J."/>
            <person name="Smith J."/>
            <person name="Yandell M."/>
            <person name="Nelson C."/>
            <person name="Grigoriev I."/>
            <person name="Davis J."/>
        </authorList>
    </citation>
    <scope>NUCLEOTIDE SEQUENCE</scope>
    <source>
        <strain evidence="8">G11</strain>
    </source>
</reference>
<evidence type="ECO:0000313" key="8">
    <source>
        <dbReference type="EMBL" id="KAG0146675.1"/>
    </source>
</evidence>
<keyword evidence="2" id="KW-0805">Transcription regulation</keyword>
<proteinExistence type="predicted"/>
<dbReference type="Pfam" id="PF07716">
    <property type="entry name" value="bZIP_2"/>
    <property type="match status" value="1"/>
</dbReference>
<evidence type="ECO:0000259" key="7">
    <source>
        <dbReference type="PROSITE" id="PS00036"/>
    </source>
</evidence>
<keyword evidence="4" id="KW-0804">Transcription</keyword>
<dbReference type="PANTHER" id="PTHR13044:SF14">
    <property type="entry name" value="CRYPTOCEPHAL, ISOFORM A"/>
    <property type="match status" value="1"/>
</dbReference>
<feature type="compositionally biased region" description="Polar residues" evidence="6">
    <location>
        <begin position="404"/>
        <end position="422"/>
    </location>
</feature>
<dbReference type="PROSITE" id="PS00036">
    <property type="entry name" value="BZIP_BASIC"/>
    <property type="match status" value="1"/>
</dbReference>
<protein>
    <recommendedName>
        <fullName evidence="7">BZIP domain-containing protein</fullName>
    </recommendedName>
</protein>
<organism evidence="8 9">
    <name type="scientific">Cronartium quercuum f. sp. fusiforme G11</name>
    <dbReference type="NCBI Taxonomy" id="708437"/>
    <lineage>
        <taxon>Eukaryota</taxon>
        <taxon>Fungi</taxon>
        <taxon>Dikarya</taxon>
        <taxon>Basidiomycota</taxon>
        <taxon>Pucciniomycotina</taxon>
        <taxon>Pucciniomycetes</taxon>
        <taxon>Pucciniales</taxon>
        <taxon>Coleosporiaceae</taxon>
        <taxon>Cronartium</taxon>
    </lineage>
</organism>
<dbReference type="GO" id="GO:0000977">
    <property type="term" value="F:RNA polymerase II transcription regulatory region sequence-specific DNA binding"/>
    <property type="evidence" value="ECO:0007669"/>
    <property type="project" value="TreeGrafter"/>
</dbReference>
<feature type="region of interest" description="Disordered" evidence="6">
    <location>
        <begin position="404"/>
        <end position="505"/>
    </location>
</feature>
<dbReference type="AlphaFoldDB" id="A0A9P6NND0"/>
<dbReference type="CDD" id="cd14705">
    <property type="entry name" value="bZIP_Zip1"/>
    <property type="match status" value="1"/>
</dbReference>
<dbReference type="OrthoDB" id="2507783at2759"/>
<dbReference type="InterPro" id="IPR004827">
    <property type="entry name" value="bZIP"/>
</dbReference>
<feature type="domain" description="BZIP" evidence="7">
    <location>
        <begin position="257"/>
        <end position="271"/>
    </location>
</feature>
<keyword evidence="5" id="KW-0539">Nucleus</keyword>
<dbReference type="PANTHER" id="PTHR13044">
    <property type="entry name" value="ACTIVATING TRANSCRIPTION FACTOR ATF 4/5"/>
    <property type="match status" value="1"/>
</dbReference>
<evidence type="ECO:0000256" key="6">
    <source>
        <dbReference type="SAM" id="MobiDB-lite"/>
    </source>
</evidence>
<dbReference type="GO" id="GO:0001228">
    <property type="term" value="F:DNA-binding transcription activator activity, RNA polymerase II-specific"/>
    <property type="evidence" value="ECO:0007669"/>
    <property type="project" value="TreeGrafter"/>
</dbReference>
<evidence type="ECO:0000256" key="2">
    <source>
        <dbReference type="ARBA" id="ARBA00023015"/>
    </source>
</evidence>
<evidence type="ECO:0000256" key="5">
    <source>
        <dbReference type="ARBA" id="ARBA00023242"/>
    </source>
</evidence>
<accession>A0A9P6NND0</accession>
<feature type="region of interest" description="Disordered" evidence="6">
    <location>
        <begin position="1"/>
        <end position="58"/>
    </location>
</feature>
<feature type="compositionally biased region" description="Basic and acidic residues" evidence="6">
    <location>
        <begin position="1"/>
        <end position="13"/>
    </location>
</feature>
<dbReference type="Proteomes" id="UP000886653">
    <property type="component" value="Unassembled WGS sequence"/>
</dbReference>
<feature type="compositionally biased region" description="Low complexity" evidence="6">
    <location>
        <begin position="484"/>
        <end position="497"/>
    </location>
</feature>
<feature type="compositionally biased region" description="Low complexity" evidence="6">
    <location>
        <begin position="104"/>
        <end position="124"/>
    </location>
</feature>
<keyword evidence="9" id="KW-1185">Reference proteome</keyword>
<feature type="region of interest" description="Disordered" evidence="6">
    <location>
        <begin position="177"/>
        <end position="229"/>
    </location>
</feature>
<dbReference type="GO" id="GO:0005634">
    <property type="term" value="C:nucleus"/>
    <property type="evidence" value="ECO:0007669"/>
    <property type="project" value="UniProtKB-SubCell"/>
</dbReference>
<evidence type="ECO:0000313" key="9">
    <source>
        <dbReference type="Proteomes" id="UP000886653"/>
    </source>
</evidence>
<evidence type="ECO:0000256" key="4">
    <source>
        <dbReference type="ARBA" id="ARBA00023163"/>
    </source>
</evidence>
<evidence type="ECO:0000256" key="3">
    <source>
        <dbReference type="ARBA" id="ARBA00023125"/>
    </source>
</evidence>
<keyword evidence="3" id="KW-0238">DNA-binding</keyword>
<comment type="subcellular location">
    <subcellularLocation>
        <location evidence="1">Nucleus</location>
    </subcellularLocation>
</comment>
<name>A0A9P6NND0_9BASI</name>
<comment type="caution">
    <text evidence="8">The sequence shown here is derived from an EMBL/GenBank/DDBJ whole genome shotgun (WGS) entry which is preliminary data.</text>
</comment>
<evidence type="ECO:0000256" key="1">
    <source>
        <dbReference type="ARBA" id="ARBA00004123"/>
    </source>
</evidence>
<feature type="compositionally biased region" description="Pro residues" evidence="6">
    <location>
        <begin position="18"/>
        <end position="28"/>
    </location>
</feature>